<organism evidence="1 2">
    <name type="scientific">Paraburkholderia caffeinitolerans</name>
    <dbReference type="NCBI Taxonomy" id="1723730"/>
    <lineage>
        <taxon>Bacteria</taxon>
        <taxon>Pseudomonadati</taxon>
        <taxon>Pseudomonadota</taxon>
        <taxon>Betaproteobacteria</taxon>
        <taxon>Burkholderiales</taxon>
        <taxon>Burkholderiaceae</taxon>
        <taxon>Paraburkholderia</taxon>
    </lineage>
</organism>
<dbReference type="Gene3D" id="3.30.1360.120">
    <property type="entry name" value="Probable tRNA modification gtpase trme, domain 1"/>
    <property type="match status" value="1"/>
</dbReference>
<dbReference type="Proteomes" id="UP000494119">
    <property type="component" value="Unassembled WGS sequence"/>
</dbReference>
<proteinExistence type="predicted"/>
<sequence length="211" mass="22793">MLNETMDTVPLAERSVAVRLESPFVSVAGLLKAQEGRASKAFAMRELPFRDLVNVRGDLSDPAFVDAFAQVVGCQPPAQPNTVARGNGYDVLWLGPDEWLVRSNALVPAGMLEAKLAPAFGETYAAAVDVGSGYTVVEIDGARTRELLSRGCPLDLHPRLFTQGQCAQSVFFKASIVLIPTGDDRFEIVVRRSFADYFGRIMLDAVASLAS</sequence>
<keyword evidence="2" id="KW-1185">Reference proteome</keyword>
<dbReference type="Pfam" id="PF04268">
    <property type="entry name" value="SoxG"/>
    <property type="match status" value="1"/>
</dbReference>
<dbReference type="AlphaFoldDB" id="A0A6J5GP38"/>
<dbReference type="InterPro" id="IPR027266">
    <property type="entry name" value="TrmE/GcvT-like"/>
</dbReference>
<dbReference type="RefSeq" id="WP_175197703.1">
    <property type="nucleotide sequence ID" value="NZ_CADIKL010000044.1"/>
</dbReference>
<dbReference type="SUPFAM" id="SSF103025">
    <property type="entry name" value="Folate-binding domain"/>
    <property type="match status" value="1"/>
</dbReference>
<accession>A0A6J5GP38</accession>
<gene>
    <name evidence="1" type="primary">soxG_2</name>
    <name evidence="1" type="ORF">LMG28688_06022</name>
</gene>
<evidence type="ECO:0000313" key="2">
    <source>
        <dbReference type="Proteomes" id="UP000494119"/>
    </source>
</evidence>
<dbReference type="GO" id="GO:0008115">
    <property type="term" value="F:sarcosine oxidase activity"/>
    <property type="evidence" value="ECO:0007669"/>
    <property type="project" value="UniProtKB-EC"/>
</dbReference>
<keyword evidence="1" id="KW-0560">Oxidoreductase</keyword>
<dbReference type="EC" id="1.5.3.1" evidence="1"/>
<evidence type="ECO:0000313" key="1">
    <source>
        <dbReference type="EMBL" id="CAB3804599.1"/>
    </source>
</evidence>
<dbReference type="InterPro" id="IPR007375">
    <property type="entry name" value="SoxG"/>
</dbReference>
<dbReference type="EMBL" id="CADIKL010000044">
    <property type="protein sequence ID" value="CAB3804599.1"/>
    <property type="molecule type" value="Genomic_DNA"/>
</dbReference>
<reference evidence="1 2" key="1">
    <citation type="submission" date="2020-04" db="EMBL/GenBank/DDBJ databases">
        <authorList>
            <person name="De Canck E."/>
        </authorList>
    </citation>
    <scope>NUCLEOTIDE SEQUENCE [LARGE SCALE GENOMIC DNA]</scope>
    <source>
        <strain evidence="1 2">LMG 28688</strain>
    </source>
</reference>
<protein>
    <submittedName>
        <fullName evidence="1">Sarcosine oxidase subunit gamma</fullName>
        <ecNumber evidence="1">1.5.3.1</ecNumber>
    </submittedName>
</protein>
<dbReference type="Gene3D" id="3.30.70.1520">
    <property type="entry name" value="Heterotetrameric sarcosine oxidase"/>
    <property type="match status" value="1"/>
</dbReference>
<name>A0A6J5GP38_9BURK</name>